<sequence>MINYHKITDIFCIIDDFCSDFEKITSMPMSNFISGYLTNKKDSTRKEAIQHWLELKNLSKKTPKRRISLPIIKILYK</sequence>
<name>A0A3R5UYG1_ORNRH</name>
<evidence type="ECO:0000313" key="1">
    <source>
        <dbReference type="EMBL" id="QAR31407.1"/>
    </source>
</evidence>
<gene>
    <name evidence="1" type="ORF">EQP59_08670</name>
</gene>
<evidence type="ECO:0000313" key="2">
    <source>
        <dbReference type="Proteomes" id="UP000287701"/>
    </source>
</evidence>
<organism evidence="1 2">
    <name type="scientific">Ornithobacterium rhinotracheale</name>
    <dbReference type="NCBI Taxonomy" id="28251"/>
    <lineage>
        <taxon>Bacteria</taxon>
        <taxon>Pseudomonadati</taxon>
        <taxon>Bacteroidota</taxon>
        <taxon>Flavobacteriia</taxon>
        <taxon>Flavobacteriales</taxon>
        <taxon>Weeksellaceae</taxon>
        <taxon>Ornithobacterium</taxon>
    </lineage>
</organism>
<reference evidence="1 2" key="1">
    <citation type="submission" date="2019-01" db="EMBL/GenBank/DDBJ databases">
        <title>Whole Genome of Ornithobacterium rhinotracheale FARPER-174b.</title>
        <authorList>
            <person name="Tataje-Lavanda L.A."/>
            <person name="Montalvan A."/>
            <person name="Montesinos R."/>
            <person name="Zimic M."/>
            <person name="Fernandez-Sanchez M."/>
            <person name="Fernandez-Diaz M."/>
        </authorList>
    </citation>
    <scope>NUCLEOTIDE SEQUENCE [LARGE SCALE GENOMIC DNA]</scope>
    <source>
        <strain evidence="1 2">FARPER-174b</strain>
    </source>
</reference>
<protein>
    <submittedName>
        <fullName evidence="1">Uncharacterized protein</fullName>
    </submittedName>
</protein>
<accession>A0A3R5UYG1</accession>
<proteinExistence type="predicted"/>
<dbReference type="EMBL" id="CP035107">
    <property type="protein sequence ID" value="QAR31407.1"/>
    <property type="molecule type" value="Genomic_DNA"/>
</dbReference>
<dbReference type="Proteomes" id="UP000287701">
    <property type="component" value="Chromosome"/>
</dbReference>
<dbReference type="OrthoDB" id="9778090at2"/>
<dbReference type="AlphaFoldDB" id="A0A3R5UYG1"/>
<dbReference type="RefSeq" id="WP_128501838.1">
    <property type="nucleotide sequence ID" value="NZ_CP035107.1"/>
</dbReference>